<evidence type="ECO:0000259" key="11">
    <source>
        <dbReference type="Pfam" id="PF00931"/>
    </source>
</evidence>
<dbReference type="RefSeq" id="WP_163519442.1">
    <property type="nucleotide sequence ID" value="NZ_JTCM02000177.1"/>
</dbReference>
<comment type="similarity">
    <text evidence="2">Belongs to the kinesin light chain family.</text>
</comment>
<keyword evidence="8" id="KW-0505">Motor protein</keyword>
<feature type="non-terminal residue" evidence="12">
    <location>
        <position position="651"/>
    </location>
</feature>
<evidence type="ECO:0000313" key="13">
    <source>
        <dbReference type="Proteomes" id="UP000031549"/>
    </source>
</evidence>
<evidence type="ECO:0000256" key="2">
    <source>
        <dbReference type="ARBA" id="ARBA00009622"/>
    </source>
</evidence>
<dbReference type="InterPro" id="IPR011990">
    <property type="entry name" value="TPR-like_helical_dom_sf"/>
</dbReference>
<feature type="domain" description="NB-ARC" evidence="11">
    <location>
        <begin position="64"/>
        <end position="194"/>
    </location>
</feature>
<evidence type="ECO:0000256" key="6">
    <source>
        <dbReference type="ARBA" id="ARBA00022803"/>
    </source>
</evidence>
<dbReference type="Gene3D" id="3.40.50.300">
    <property type="entry name" value="P-loop containing nucleotide triphosphate hydrolases"/>
    <property type="match status" value="1"/>
</dbReference>
<dbReference type="SMART" id="SM00028">
    <property type="entry name" value="TPR"/>
    <property type="match status" value="5"/>
</dbReference>
<keyword evidence="7" id="KW-0175">Coiled coil</keyword>
<proteinExistence type="inferred from homology"/>
<evidence type="ECO:0000256" key="8">
    <source>
        <dbReference type="ARBA" id="ARBA00023175"/>
    </source>
</evidence>
<evidence type="ECO:0000256" key="5">
    <source>
        <dbReference type="ARBA" id="ARBA00022737"/>
    </source>
</evidence>
<dbReference type="InterPro" id="IPR019734">
    <property type="entry name" value="TPR_rpt"/>
</dbReference>
<dbReference type="GO" id="GO:0005874">
    <property type="term" value="C:microtubule"/>
    <property type="evidence" value="ECO:0007669"/>
    <property type="project" value="UniProtKB-KW"/>
</dbReference>
<comment type="subcellular location">
    <subcellularLocation>
        <location evidence="1">Cytoplasm</location>
        <location evidence="1">Cytoskeleton</location>
    </subcellularLocation>
</comment>
<keyword evidence="13" id="KW-1185">Reference proteome</keyword>
<dbReference type="GO" id="GO:0005737">
    <property type="term" value="C:cytoplasm"/>
    <property type="evidence" value="ECO:0007669"/>
    <property type="project" value="TreeGrafter"/>
</dbReference>
<dbReference type="Pfam" id="PF00931">
    <property type="entry name" value="NB-ARC"/>
    <property type="match status" value="1"/>
</dbReference>
<dbReference type="PROSITE" id="PS50293">
    <property type="entry name" value="TPR_REGION"/>
    <property type="match status" value="2"/>
</dbReference>
<dbReference type="GO" id="GO:0005871">
    <property type="term" value="C:kinesin complex"/>
    <property type="evidence" value="ECO:0007669"/>
    <property type="project" value="InterPro"/>
</dbReference>
<dbReference type="Gene3D" id="1.25.40.10">
    <property type="entry name" value="Tetratricopeptide repeat domain"/>
    <property type="match status" value="2"/>
</dbReference>
<sequence>MTINPDSQVVQKIFENVRAEGNITVGNITQIYQSVSNLGNIPKPTGFPQNIPKSSTDKFVGRARELERLHQQLQRNNEVVIAAVKGIGGVGKTELAIQYSLLHLQSHNYPGGICWLRAREEDMGVQIVQFARTDLGLQPPDDLELPERVRWCWQHWQQGDTLLVLDDVKDYKDIEPYLPPQPSQFKVLITTRLKLDLAGSLFLEVLQESDALLLLSQLIGEEKINQELAQAQELCQRLGYLPLALQLVGRYVKKRKISLAEMLRRLESKGLGHPSLIVNENDPTWTLDVKRGVAAAFELSWSELNEQAQLLGCLLSLFALAPIPWLLVESAAKEQDSEELEDARVELENLHLLVGEDSYQLHQLIREFLRDKQKNLDASDEQKYNYCAAIVKEAQEIPETPILQEITRFTPFIPHLAEVATVYKNWLSDEDLIVPFLGLGNFYRGQGAYAQALPWQEQCLLVALERLGEEHPSVAMSYNNLALLYESQGRYGEAEPLLQKALQLTQRLLGEEHPDVAMSYNNLAMLYESQGRYGDAEPLYQKALQLTQRLLGEEHPHVAMSYNNLAALYQSQGRYGEAEPLYQKALQLRQRLLGEEHPHVAQSYNNLALLYYSQGRYGEAEPLYQKALQLYQRLLGEEHPDVAMSYNNLAL</sequence>
<name>A0A846HIX8_9CYAN</name>
<evidence type="ECO:0000256" key="9">
    <source>
        <dbReference type="ARBA" id="ARBA00023212"/>
    </source>
</evidence>
<reference evidence="12 13" key="1">
    <citation type="journal article" date="2015" name="Genome Announc.">
        <title>Draft Genome Sequence of Cyanobacterium Hassallia byssoidea Strain VB512170, Isolated from Monuments in India.</title>
        <authorList>
            <person name="Singh D."/>
            <person name="Chandrababunaidu M.M."/>
            <person name="Panda A."/>
            <person name="Sen D."/>
            <person name="Bhattacharyya S."/>
            <person name="Adhikary S.P."/>
            <person name="Tripathy S."/>
        </authorList>
    </citation>
    <scope>NUCLEOTIDE SEQUENCE [LARGE SCALE GENOMIC DNA]</scope>
    <source>
        <strain evidence="12 13">VB512170</strain>
    </source>
</reference>
<dbReference type="Pfam" id="PF13424">
    <property type="entry name" value="TPR_12"/>
    <property type="match status" value="2"/>
</dbReference>
<evidence type="ECO:0000256" key="1">
    <source>
        <dbReference type="ARBA" id="ARBA00004245"/>
    </source>
</evidence>
<dbReference type="GO" id="GO:0043531">
    <property type="term" value="F:ADP binding"/>
    <property type="evidence" value="ECO:0007669"/>
    <property type="project" value="InterPro"/>
</dbReference>
<dbReference type="SUPFAM" id="SSF52540">
    <property type="entry name" value="P-loop containing nucleoside triphosphate hydrolases"/>
    <property type="match status" value="1"/>
</dbReference>
<dbReference type="InterPro" id="IPR002182">
    <property type="entry name" value="NB-ARC"/>
</dbReference>
<dbReference type="Pfam" id="PF13374">
    <property type="entry name" value="TPR_10"/>
    <property type="match status" value="1"/>
</dbReference>
<evidence type="ECO:0000313" key="12">
    <source>
        <dbReference type="EMBL" id="NEU77316.1"/>
    </source>
</evidence>
<dbReference type="InterPro" id="IPR027417">
    <property type="entry name" value="P-loop_NTPase"/>
</dbReference>
<evidence type="ECO:0000256" key="4">
    <source>
        <dbReference type="ARBA" id="ARBA00022701"/>
    </source>
</evidence>
<dbReference type="PANTHER" id="PTHR45783:SF3">
    <property type="entry name" value="KINESIN LIGHT CHAIN"/>
    <property type="match status" value="1"/>
</dbReference>
<keyword evidence="5" id="KW-0677">Repeat</keyword>
<dbReference type="PANTHER" id="PTHR45783">
    <property type="entry name" value="KINESIN LIGHT CHAIN"/>
    <property type="match status" value="1"/>
</dbReference>
<keyword evidence="6 10" id="KW-0802">TPR repeat</keyword>
<dbReference type="PRINTS" id="PR00381">
    <property type="entry name" value="KINESINLIGHT"/>
</dbReference>
<dbReference type="EMBL" id="JTCM02000177">
    <property type="protein sequence ID" value="NEU77316.1"/>
    <property type="molecule type" value="Genomic_DNA"/>
</dbReference>
<gene>
    <name evidence="12" type="ORF">PI95_033770</name>
</gene>
<comment type="caution">
    <text evidence="12">The sequence shown here is derived from an EMBL/GenBank/DDBJ whole genome shotgun (WGS) entry which is preliminary data.</text>
</comment>
<feature type="repeat" description="TPR" evidence="10">
    <location>
        <begin position="601"/>
        <end position="634"/>
    </location>
</feature>
<evidence type="ECO:0000256" key="7">
    <source>
        <dbReference type="ARBA" id="ARBA00023054"/>
    </source>
</evidence>
<keyword evidence="3" id="KW-0963">Cytoplasm</keyword>
<feature type="repeat" description="TPR" evidence="10">
    <location>
        <begin position="475"/>
        <end position="508"/>
    </location>
</feature>
<dbReference type="InterPro" id="IPR002151">
    <property type="entry name" value="Kinesin_light"/>
</dbReference>
<dbReference type="PROSITE" id="PS50005">
    <property type="entry name" value="TPR"/>
    <property type="match status" value="4"/>
</dbReference>
<dbReference type="GO" id="GO:0007018">
    <property type="term" value="P:microtubule-based movement"/>
    <property type="evidence" value="ECO:0007669"/>
    <property type="project" value="TreeGrafter"/>
</dbReference>
<feature type="repeat" description="TPR" evidence="10">
    <location>
        <begin position="559"/>
        <end position="592"/>
    </location>
</feature>
<dbReference type="SUPFAM" id="SSF48452">
    <property type="entry name" value="TPR-like"/>
    <property type="match status" value="1"/>
</dbReference>
<dbReference type="Proteomes" id="UP000031549">
    <property type="component" value="Unassembled WGS sequence"/>
</dbReference>
<organism evidence="12 13">
    <name type="scientific">Hassallia byssoidea VB512170</name>
    <dbReference type="NCBI Taxonomy" id="1304833"/>
    <lineage>
        <taxon>Bacteria</taxon>
        <taxon>Bacillati</taxon>
        <taxon>Cyanobacteriota</taxon>
        <taxon>Cyanophyceae</taxon>
        <taxon>Nostocales</taxon>
        <taxon>Tolypothrichaceae</taxon>
        <taxon>Hassallia</taxon>
    </lineage>
</organism>
<evidence type="ECO:0000256" key="3">
    <source>
        <dbReference type="ARBA" id="ARBA00022490"/>
    </source>
</evidence>
<dbReference type="AlphaFoldDB" id="A0A846HIX8"/>
<keyword evidence="4" id="KW-0493">Microtubule</keyword>
<accession>A0A846HIX8</accession>
<protein>
    <submittedName>
        <fullName evidence="12">Tetratricopeptide repeat protein</fullName>
    </submittedName>
</protein>
<evidence type="ECO:0000256" key="10">
    <source>
        <dbReference type="PROSITE-ProRule" id="PRU00339"/>
    </source>
</evidence>
<keyword evidence="9" id="KW-0206">Cytoskeleton</keyword>
<feature type="repeat" description="TPR" evidence="10">
    <location>
        <begin position="517"/>
        <end position="550"/>
    </location>
</feature>
<dbReference type="GO" id="GO:0019894">
    <property type="term" value="F:kinesin binding"/>
    <property type="evidence" value="ECO:0007669"/>
    <property type="project" value="TreeGrafter"/>
</dbReference>